<feature type="domain" description="FAD-binding" evidence="5">
    <location>
        <begin position="8"/>
        <end position="350"/>
    </location>
</feature>
<dbReference type="Gene3D" id="3.30.70.2450">
    <property type="match status" value="1"/>
</dbReference>
<dbReference type="Proteomes" id="UP000027920">
    <property type="component" value="Unassembled WGS sequence"/>
</dbReference>
<dbReference type="PRINTS" id="PR00420">
    <property type="entry name" value="RNGMNOXGNASE"/>
</dbReference>
<dbReference type="Pfam" id="PF01494">
    <property type="entry name" value="FAD_binding_3"/>
    <property type="match status" value="1"/>
</dbReference>
<dbReference type="GeneID" id="25277195"/>
<evidence type="ECO:0000256" key="1">
    <source>
        <dbReference type="ARBA" id="ARBA00022630"/>
    </source>
</evidence>
<comment type="caution">
    <text evidence="6">The sequence shown here is derived from an EMBL/GenBank/DDBJ whole genome shotgun (WGS) entry which is preliminary data.</text>
</comment>
<dbReference type="InterPro" id="IPR036188">
    <property type="entry name" value="FAD/NAD-bd_sf"/>
</dbReference>
<dbReference type="STRING" id="1182545.A0A072PKR3"/>
<dbReference type="GO" id="GO:0071949">
    <property type="term" value="F:FAD binding"/>
    <property type="evidence" value="ECO:0007669"/>
    <property type="project" value="InterPro"/>
</dbReference>
<dbReference type="Gene3D" id="3.50.50.60">
    <property type="entry name" value="FAD/NAD(P)-binding domain"/>
    <property type="match status" value="1"/>
</dbReference>
<dbReference type="RefSeq" id="XP_013263279.1">
    <property type="nucleotide sequence ID" value="XM_013407825.1"/>
</dbReference>
<dbReference type="GO" id="GO:0016491">
    <property type="term" value="F:oxidoreductase activity"/>
    <property type="evidence" value="ECO:0007669"/>
    <property type="project" value="UniProtKB-KW"/>
</dbReference>
<dbReference type="VEuPathDB" id="FungiDB:A1O9_02250"/>
<sequence length="411" mass="45079">MARGNIGKVIVVGAGPVGLLTALLLAKKGIPVEILEAQSKVNESPRGLAYGLPAVKVLQRAGVLEETIKRGFIPKDVAWRHPDGEYIIGFNRLEALADGLPRSVVLPVGSLSTLLLEEVQKYSNATIHWGHRVIGVGQDDNNGWVDVEEHGSTLTKRLHAKFVIGCDGAGSAVRKALSGGSFPGYTWPQTLVAVNVSADFDKLEFSDVQWIIHPENWFVIARIDKRGLWRVVYGEAPGLSAEEIRARLPDRFRKTLPGHPEPEEYRIQNVTPYTVHQRCAEKMRVGRVLMAGDAAHLNNPMGGLGLTTGVSDVGSLIDCLYGIHDGKASLDILDKYDEIRRKIFNQVTDVTSTANFRRIMQSSENVAGSDPFFQLLAKVKEDPNVAAALLSHELSIGCDMTQFYDKVITRN</sequence>
<keyword evidence="1" id="KW-0285">Flavoprotein</keyword>
<dbReference type="EMBL" id="AMGV01000002">
    <property type="protein sequence ID" value="KEF60689.1"/>
    <property type="molecule type" value="Genomic_DNA"/>
</dbReference>
<keyword evidence="7" id="KW-1185">Reference proteome</keyword>
<gene>
    <name evidence="6" type="ORF">A1O9_02250</name>
</gene>
<accession>A0A072PKR3</accession>
<keyword evidence="2" id="KW-0274">FAD</keyword>
<dbReference type="InterPro" id="IPR050631">
    <property type="entry name" value="PheA/TfdB_FAD_monoxygenase"/>
</dbReference>
<evidence type="ECO:0000313" key="6">
    <source>
        <dbReference type="EMBL" id="KEF60689.1"/>
    </source>
</evidence>
<dbReference type="HOGENOM" id="CLU_009665_2_2_1"/>
<evidence type="ECO:0000313" key="7">
    <source>
        <dbReference type="Proteomes" id="UP000027920"/>
    </source>
</evidence>
<protein>
    <recommendedName>
        <fullName evidence="5">FAD-binding domain-containing protein</fullName>
    </recommendedName>
</protein>
<evidence type="ECO:0000256" key="2">
    <source>
        <dbReference type="ARBA" id="ARBA00022827"/>
    </source>
</evidence>
<evidence type="ECO:0000259" key="5">
    <source>
        <dbReference type="Pfam" id="PF01494"/>
    </source>
</evidence>
<reference evidence="6 7" key="1">
    <citation type="submission" date="2013-03" db="EMBL/GenBank/DDBJ databases">
        <title>The Genome Sequence of Exophiala aquamarina CBS 119918.</title>
        <authorList>
            <consortium name="The Broad Institute Genomics Platform"/>
            <person name="Cuomo C."/>
            <person name="de Hoog S."/>
            <person name="Gorbushina A."/>
            <person name="Walker B."/>
            <person name="Young S.K."/>
            <person name="Zeng Q."/>
            <person name="Gargeya S."/>
            <person name="Fitzgerald M."/>
            <person name="Haas B."/>
            <person name="Abouelleil A."/>
            <person name="Allen A.W."/>
            <person name="Alvarado L."/>
            <person name="Arachchi H.M."/>
            <person name="Berlin A.M."/>
            <person name="Chapman S.B."/>
            <person name="Gainer-Dewar J."/>
            <person name="Goldberg J."/>
            <person name="Griggs A."/>
            <person name="Gujja S."/>
            <person name="Hansen M."/>
            <person name="Howarth C."/>
            <person name="Imamovic A."/>
            <person name="Ireland A."/>
            <person name="Larimer J."/>
            <person name="McCowan C."/>
            <person name="Murphy C."/>
            <person name="Pearson M."/>
            <person name="Poon T.W."/>
            <person name="Priest M."/>
            <person name="Roberts A."/>
            <person name="Saif S."/>
            <person name="Shea T."/>
            <person name="Sisk P."/>
            <person name="Sykes S."/>
            <person name="Wortman J."/>
            <person name="Nusbaum C."/>
            <person name="Birren B."/>
        </authorList>
    </citation>
    <scope>NUCLEOTIDE SEQUENCE [LARGE SCALE GENOMIC DNA]</scope>
    <source>
        <strain evidence="6 7">CBS 119918</strain>
    </source>
</reference>
<keyword evidence="4" id="KW-0520">NAD</keyword>
<evidence type="ECO:0000256" key="3">
    <source>
        <dbReference type="ARBA" id="ARBA00023002"/>
    </source>
</evidence>
<name>A0A072PKR3_9EURO</name>
<dbReference type="PANTHER" id="PTHR43476">
    <property type="entry name" value="3-(3-HYDROXY-PHENYL)PROPIONATE/3-HYDROXYCINNAMIC ACID HYDROXYLASE"/>
    <property type="match status" value="1"/>
</dbReference>
<dbReference type="AlphaFoldDB" id="A0A072PKR3"/>
<organism evidence="6 7">
    <name type="scientific">Exophiala aquamarina CBS 119918</name>
    <dbReference type="NCBI Taxonomy" id="1182545"/>
    <lineage>
        <taxon>Eukaryota</taxon>
        <taxon>Fungi</taxon>
        <taxon>Dikarya</taxon>
        <taxon>Ascomycota</taxon>
        <taxon>Pezizomycotina</taxon>
        <taxon>Eurotiomycetes</taxon>
        <taxon>Chaetothyriomycetidae</taxon>
        <taxon>Chaetothyriales</taxon>
        <taxon>Herpotrichiellaceae</taxon>
        <taxon>Exophiala</taxon>
    </lineage>
</organism>
<dbReference type="InterPro" id="IPR002938">
    <property type="entry name" value="FAD-bd"/>
</dbReference>
<proteinExistence type="predicted"/>
<dbReference type="PANTHER" id="PTHR43476:SF4">
    <property type="entry name" value="BLR0106 PROTEIN"/>
    <property type="match status" value="1"/>
</dbReference>
<evidence type="ECO:0000256" key="4">
    <source>
        <dbReference type="ARBA" id="ARBA00023027"/>
    </source>
</evidence>
<keyword evidence="3" id="KW-0560">Oxidoreductase</keyword>
<dbReference type="SUPFAM" id="SSF51905">
    <property type="entry name" value="FAD/NAD(P)-binding domain"/>
    <property type="match status" value="1"/>
</dbReference>
<dbReference type="OrthoDB" id="10016252at2759"/>